<dbReference type="GO" id="GO:0008990">
    <property type="term" value="F:rRNA (guanine-N2-)-methyltransferase activity"/>
    <property type="evidence" value="ECO:0007669"/>
    <property type="project" value="InterPro"/>
</dbReference>
<keyword evidence="3 8" id="KW-0489">Methyltransferase</keyword>
<dbReference type="Proteomes" id="UP000626148">
    <property type="component" value="Unassembled WGS sequence"/>
</dbReference>
<reference evidence="8" key="1">
    <citation type="journal article" date="2014" name="Int. J. Syst. Evol. Microbiol.">
        <title>Complete genome sequence of Corynebacterium casei LMG S-19264T (=DSM 44701T), isolated from a smear-ripened cheese.</title>
        <authorList>
            <consortium name="US DOE Joint Genome Institute (JGI-PGF)"/>
            <person name="Walter F."/>
            <person name="Albersmeier A."/>
            <person name="Kalinowski J."/>
            <person name="Ruckert C."/>
        </authorList>
    </citation>
    <scope>NUCLEOTIDE SEQUENCE</scope>
    <source>
        <strain evidence="8">KCTC 22169</strain>
    </source>
</reference>
<dbReference type="InterPro" id="IPR013675">
    <property type="entry name" value="Mtase_sm_N"/>
</dbReference>
<evidence type="ECO:0000256" key="4">
    <source>
        <dbReference type="ARBA" id="ARBA00022679"/>
    </source>
</evidence>
<name>A0A918KI81_9GAMM</name>
<evidence type="ECO:0000259" key="7">
    <source>
        <dbReference type="Pfam" id="PF08468"/>
    </source>
</evidence>
<dbReference type="CDD" id="cd02440">
    <property type="entry name" value="AdoMet_MTases"/>
    <property type="match status" value="1"/>
</dbReference>
<evidence type="ECO:0000256" key="5">
    <source>
        <dbReference type="ARBA" id="ARBA00022691"/>
    </source>
</evidence>
<dbReference type="PROSITE" id="PS00092">
    <property type="entry name" value="N6_MTASE"/>
    <property type="match status" value="1"/>
</dbReference>
<dbReference type="PANTHER" id="PTHR47816:SF4">
    <property type="entry name" value="RIBOSOMAL RNA SMALL SUBUNIT METHYLTRANSFERASE C"/>
    <property type="match status" value="1"/>
</dbReference>
<dbReference type="RefSeq" id="WP_189611120.1">
    <property type="nucleotide sequence ID" value="NZ_BMXR01000009.1"/>
</dbReference>
<evidence type="ECO:0000256" key="2">
    <source>
        <dbReference type="ARBA" id="ARBA00022552"/>
    </source>
</evidence>
<evidence type="ECO:0000313" key="8">
    <source>
        <dbReference type="EMBL" id="GGX64433.1"/>
    </source>
</evidence>
<organism evidence="8 9">
    <name type="scientific">Saccharospirillum salsuginis</name>
    <dbReference type="NCBI Taxonomy" id="418750"/>
    <lineage>
        <taxon>Bacteria</taxon>
        <taxon>Pseudomonadati</taxon>
        <taxon>Pseudomonadota</taxon>
        <taxon>Gammaproteobacteria</taxon>
        <taxon>Oceanospirillales</taxon>
        <taxon>Saccharospirillaceae</taxon>
        <taxon>Saccharospirillum</taxon>
    </lineage>
</organism>
<feature type="domain" description="Methyltransferase small" evidence="6">
    <location>
        <begin position="152"/>
        <end position="318"/>
    </location>
</feature>
<dbReference type="InterPro" id="IPR002052">
    <property type="entry name" value="DNA_methylase_N6_adenine_CS"/>
</dbReference>
<comment type="caution">
    <text evidence="8">The sequence shown here is derived from an EMBL/GenBank/DDBJ whole genome shotgun (WGS) entry which is preliminary data.</text>
</comment>
<dbReference type="Pfam" id="PF05175">
    <property type="entry name" value="MTS"/>
    <property type="match status" value="1"/>
</dbReference>
<keyword evidence="2" id="KW-0698">rRNA processing</keyword>
<keyword evidence="9" id="KW-1185">Reference proteome</keyword>
<dbReference type="GO" id="GO:0003676">
    <property type="term" value="F:nucleic acid binding"/>
    <property type="evidence" value="ECO:0007669"/>
    <property type="project" value="InterPro"/>
</dbReference>
<keyword evidence="5" id="KW-0949">S-adenosyl-L-methionine</keyword>
<evidence type="ECO:0000313" key="9">
    <source>
        <dbReference type="Proteomes" id="UP000626148"/>
    </source>
</evidence>
<protein>
    <submittedName>
        <fullName evidence="8">Ribosomal RNA small subunit methyltransferase C</fullName>
    </submittedName>
</protein>
<sequence>MHPTWQLLERHRDELDREAVLWIDPPEDHDLMKPQDGLVTLNRQLFRHSRPRGVTPADEWPGGLSRVVLFYPKAKERLDWWLGQIQRHAPDAEVQVVGENNGGVKSFAKRVKPFAVVEKLDTARHCALFTYRATGEVPAGEGWRTFEHGEHRIYALPGVFSQQKLDKGTALLLDTLPVFKGRILEFGCGSGVLACDLLSRSDSAQLTAVDVDWAAVQSTQRTLDEAGFSDRSRVLWSDGLSEVPREHFDVLVTNPPFHAGIKTHYEPSERFFRECHQWIRPGGELWWVANDFLDYQSVLGSEFRFCDEKRHHQGFRIFRARK</sequence>
<keyword evidence="1" id="KW-0963">Cytoplasm</keyword>
<evidence type="ECO:0000256" key="1">
    <source>
        <dbReference type="ARBA" id="ARBA00022490"/>
    </source>
</evidence>
<keyword evidence="4" id="KW-0808">Transferase</keyword>
<dbReference type="AlphaFoldDB" id="A0A918KI81"/>
<dbReference type="InterPro" id="IPR046977">
    <property type="entry name" value="RsmC/RlmG"/>
</dbReference>
<dbReference type="SUPFAM" id="SSF53335">
    <property type="entry name" value="S-adenosyl-L-methionine-dependent methyltransferases"/>
    <property type="match status" value="1"/>
</dbReference>
<feature type="domain" description="Methyltransferase small N-terminal" evidence="7">
    <location>
        <begin position="6"/>
        <end position="136"/>
    </location>
</feature>
<proteinExistence type="predicted"/>
<accession>A0A918KI81</accession>
<dbReference type="Gene3D" id="3.40.50.150">
    <property type="entry name" value="Vaccinia Virus protein VP39"/>
    <property type="match status" value="2"/>
</dbReference>
<dbReference type="Pfam" id="PF08468">
    <property type="entry name" value="MTS_N"/>
    <property type="match status" value="1"/>
</dbReference>
<dbReference type="InterPro" id="IPR007848">
    <property type="entry name" value="Small_mtfrase_dom"/>
</dbReference>
<reference evidence="8" key="2">
    <citation type="submission" date="2020-09" db="EMBL/GenBank/DDBJ databases">
        <authorList>
            <person name="Sun Q."/>
            <person name="Kim S."/>
        </authorList>
    </citation>
    <scope>NUCLEOTIDE SEQUENCE</scope>
    <source>
        <strain evidence="8">KCTC 22169</strain>
    </source>
</reference>
<gene>
    <name evidence="8" type="primary">rsmC</name>
    <name evidence="8" type="ORF">GCM10007392_35250</name>
</gene>
<evidence type="ECO:0000256" key="3">
    <source>
        <dbReference type="ARBA" id="ARBA00022603"/>
    </source>
</evidence>
<dbReference type="EMBL" id="BMXR01000009">
    <property type="protein sequence ID" value="GGX64433.1"/>
    <property type="molecule type" value="Genomic_DNA"/>
</dbReference>
<dbReference type="InterPro" id="IPR029063">
    <property type="entry name" value="SAM-dependent_MTases_sf"/>
</dbReference>
<evidence type="ECO:0000259" key="6">
    <source>
        <dbReference type="Pfam" id="PF05175"/>
    </source>
</evidence>
<dbReference type="PANTHER" id="PTHR47816">
    <property type="entry name" value="RIBOSOMAL RNA SMALL SUBUNIT METHYLTRANSFERASE C"/>
    <property type="match status" value="1"/>
</dbReference>